<feature type="non-terminal residue" evidence="2">
    <location>
        <position position="1"/>
    </location>
</feature>
<proteinExistence type="predicted"/>
<accession>A0A9D4V074</accession>
<reference evidence="2" key="1">
    <citation type="submission" date="2021-01" db="EMBL/GenBank/DDBJ databases">
        <title>Adiantum capillus-veneris genome.</title>
        <authorList>
            <person name="Fang Y."/>
            <person name="Liao Q."/>
        </authorList>
    </citation>
    <scope>NUCLEOTIDE SEQUENCE</scope>
    <source>
        <strain evidence="2">H3</strain>
        <tissue evidence="2">Leaf</tissue>
    </source>
</reference>
<evidence type="ECO:0000313" key="3">
    <source>
        <dbReference type="Proteomes" id="UP000886520"/>
    </source>
</evidence>
<dbReference type="EMBL" id="JABFUD020000008">
    <property type="protein sequence ID" value="KAI5076937.1"/>
    <property type="molecule type" value="Genomic_DNA"/>
</dbReference>
<sequence length="246" mass="26401">FTFKGEMTAQVCKGSRGRKNLAKTLSPCSMQLFRTRNLVFVIGVHCQGAMALLHRRKSFSVISRYRLCGRFYSSLDSGSVSSKAVFAGLSAPSSSTQIHSLRQLLPAMAVAMKSSLIHSAHSYTTLATCLGSRHKTSCCYTHKCTSECGCLCTSAGALCIVARNCTTTAYPPPASPGEYAGGVEEAEDGAPLDVEEAAGPPIGAQDFNMPPYDDSKYAEDDDGDYEDEDPPPDPEEKLLFSPSDED</sequence>
<dbReference type="OrthoDB" id="1984923at2759"/>
<name>A0A9D4V074_ADICA</name>
<protein>
    <submittedName>
        <fullName evidence="2">Uncharacterized protein</fullName>
    </submittedName>
</protein>
<feature type="compositionally biased region" description="Acidic residues" evidence="1">
    <location>
        <begin position="219"/>
        <end position="233"/>
    </location>
</feature>
<feature type="compositionally biased region" description="Acidic residues" evidence="1">
    <location>
        <begin position="184"/>
        <end position="196"/>
    </location>
</feature>
<evidence type="ECO:0000256" key="1">
    <source>
        <dbReference type="SAM" id="MobiDB-lite"/>
    </source>
</evidence>
<dbReference type="AlphaFoldDB" id="A0A9D4V074"/>
<dbReference type="Proteomes" id="UP000886520">
    <property type="component" value="Chromosome 8"/>
</dbReference>
<keyword evidence="3" id="KW-1185">Reference proteome</keyword>
<comment type="caution">
    <text evidence="2">The sequence shown here is derived from an EMBL/GenBank/DDBJ whole genome shotgun (WGS) entry which is preliminary data.</text>
</comment>
<feature type="region of interest" description="Disordered" evidence="1">
    <location>
        <begin position="176"/>
        <end position="246"/>
    </location>
</feature>
<evidence type="ECO:0000313" key="2">
    <source>
        <dbReference type="EMBL" id="KAI5076937.1"/>
    </source>
</evidence>
<gene>
    <name evidence="2" type="ORF">GOP47_0009002</name>
</gene>
<organism evidence="2 3">
    <name type="scientific">Adiantum capillus-veneris</name>
    <name type="common">Maidenhair fern</name>
    <dbReference type="NCBI Taxonomy" id="13818"/>
    <lineage>
        <taxon>Eukaryota</taxon>
        <taxon>Viridiplantae</taxon>
        <taxon>Streptophyta</taxon>
        <taxon>Embryophyta</taxon>
        <taxon>Tracheophyta</taxon>
        <taxon>Polypodiopsida</taxon>
        <taxon>Polypodiidae</taxon>
        <taxon>Polypodiales</taxon>
        <taxon>Pteridineae</taxon>
        <taxon>Pteridaceae</taxon>
        <taxon>Vittarioideae</taxon>
        <taxon>Adiantum</taxon>
    </lineage>
</organism>